<keyword evidence="1" id="KW-0812">Transmembrane</keyword>
<feature type="transmembrane region" description="Helical" evidence="1">
    <location>
        <begin position="114"/>
        <end position="136"/>
    </location>
</feature>
<protein>
    <recommendedName>
        <fullName evidence="4">Nif11 domain-containing protein</fullName>
    </recommendedName>
</protein>
<organism evidence="2 3">
    <name type="scientific">Temperatibacter marinus</name>
    <dbReference type="NCBI Taxonomy" id="1456591"/>
    <lineage>
        <taxon>Bacteria</taxon>
        <taxon>Pseudomonadati</taxon>
        <taxon>Pseudomonadota</taxon>
        <taxon>Alphaproteobacteria</taxon>
        <taxon>Kordiimonadales</taxon>
        <taxon>Temperatibacteraceae</taxon>
        <taxon>Temperatibacter</taxon>
    </lineage>
</organism>
<evidence type="ECO:0000256" key="1">
    <source>
        <dbReference type="SAM" id="Phobius"/>
    </source>
</evidence>
<feature type="transmembrane region" description="Helical" evidence="1">
    <location>
        <begin position="90"/>
        <end position="108"/>
    </location>
</feature>
<keyword evidence="1" id="KW-1133">Transmembrane helix</keyword>
<dbReference type="AlphaFoldDB" id="A0AA52EF55"/>
<name>A0AA52EF55_9PROT</name>
<evidence type="ECO:0000313" key="2">
    <source>
        <dbReference type="EMBL" id="WND01392.1"/>
    </source>
</evidence>
<keyword evidence="1" id="KW-0472">Membrane</keyword>
<keyword evidence="3" id="KW-1185">Reference proteome</keyword>
<gene>
    <name evidence="2" type="ORF">QGN29_07455</name>
</gene>
<sequence length="146" mass="15214">MTDCIETLEGLSEAIKANPALIDEILVDKFDLSSFVEGASQIGFGMSEEDIEDYLVEKFPSTLSGKDTTYYNRNPDTGELRELTADEMEAVAGGTTVIAAVVAVYVFIYAGAVLVVAAVINTGVAVGVGAIAYATVVTTVSGSSSE</sequence>
<dbReference type="EMBL" id="CP123872">
    <property type="protein sequence ID" value="WND01392.1"/>
    <property type="molecule type" value="Genomic_DNA"/>
</dbReference>
<accession>A0AA52EF55</accession>
<evidence type="ECO:0000313" key="3">
    <source>
        <dbReference type="Proteomes" id="UP001268683"/>
    </source>
</evidence>
<dbReference type="Proteomes" id="UP001268683">
    <property type="component" value="Chromosome"/>
</dbReference>
<dbReference type="RefSeq" id="WP_310797220.1">
    <property type="nucleotide sequence ID" value="NZ_CP123872.1"/>
</dbReference>
<proteinExistence type="predicted"/>
<evidence type="ECO:0008006" key="4">
    <source>
        <dbReference type="Google" id="ProtNLM"/>
    </source>
</evidence>
<reference evidence="2" key="1">
    <citation type="submission" date="2023-04" db="EMBL/GenBank/DDBJ databases">
        <title>Complete genome sequence of Temperatibacter marinus.</title>
        <authorList>
            <person name="Rong J.-C."/>
            <person name="Yi M.-L."/>
            <person name="Zhao Q."/>
        </authorList>
    </citation>
    <scope>NUCLEOTIDE SEQUENCE</scope>
    <source>
        <strain evidence="2">NBRC 110045</strain>
    </source>
</reference>
<dbReference type="KEGG" id="tmk:QGN29_07455"/>